<dbReference type="PANTHER" id="PTHR43265">
    <property type="entry name" value="ESTERASE ESTD"/>
    <property type="match status" value="1"/>
</dbReference>
<dbReference type="NCBIfam" id="TIGR03100">
    <property type="entry name" value="hydr1_PEP"/>
    <property type="match status" value="1"/>
</dbReference>
<dbReference type="RefSeq" id="WP_160406995.1">
    <property type="nucleotide sequence ID" value="NZ_WSES01000001.1"/>
</dbReference>
<sequence>MSYDERALSFRCGDAALVGIASVPAEACKRGVLIVVGGPQYRIGSHRQFALLARHLAAHGIAAMRFDYRGMGDSDGEERDFEAIQDDIRAALDAFVEAVPSLTDVVLWGLCDGASAAAMYAPGDARVRGLVLLNPWVRTDDGVARTTLKHHYRDRLRSPEFWRKLARGQFDYAGSLSSMLKLVRTALAGRPPDQGATASLPERMRQGLHGFQGETLLVIGGADLTGREFCDVTGSTPAWKRLLATPRVTWRRLEEADHTFSRRAWRDQVAEWTREWVTALPGTP</sequence>
<dbReference type="InterPro" id="IPR029058">
    <property type="entry name" value="AB_hydrolase_fold"/>
</dbReference>
<dbReference type="AlphaFoldDB" id="A0A7X3FVR3"/>
<dbReference type="Proteomes" id="UP000443353">
    <property type="component" value="Unassembled WGS sequence"/>
</dbReference>
<dbReference type="InterPro" id="IPR017531">
    <property type="entry name" value="Hydrolase-1_PEP"/>
</dbReference>
<dbReference type="PANTHER" id="PTHR43265:SF1">
    <property type="entry name" value="ESTERASE ESTD"/>
    <property type="match status" value="1"/>
</dbReference>
<name>A0A7X3FVR3_9BURK</name>
<keyword evidence="3" id="KW-1185">Reference proteome</keyword>
<dbReference type="Pfam" id="PF12146">
    <property type="entry name" value="Hydrolase_4"/>
    <property type="match status" value="1"/>
</dbReference>
<evidence type="ECO:0000313" key="2">
    <source>
        <dbReference type="EMBL" id="MVW58898.1"/>
    </source>
</evidence>
<proteinExistence type="predicted"/>
<dbReference type="InterPro" id="IPR022742">
    <property type="entry name" value="Hydrolase_4"/>
</dbReference>
<organism evidence="2 3">
    <name type="scientific">Massilia cellulosiltytica</name>
    <dbReference type="NCBI Taxonomy" id="2683234"/>
    <lineage>
        <taxon>Bacteria</taxon>
        <taxon>Pseudomonadati</taxon>
        <taxon>Pseudomonadota</taxon>
        <taxon>Betaproteobacteria</taxon>
        <taxon>Burkholderiales</taxon>
        <taxon>Oxalobacteraceae</taxon>
        <taxon>Telluria group</taxon>
        <taxon>Massilia</taxon>
    </lineage>
</organism>
<feature type="domain" description="Serine aminopeptidase S33" evidence="1">
    <location>
        <begin position="45"/>
        <end position="146"/>
    </location>
</feature>
<dbReference type="SUPFAM" id="SSF53474">
    <property type="entry name" value="alpha/beta-Hydrolases"/>
    <property type="match status" value="1"/>
</dbReference>
<dbReference type="GO" id="GO:0052689">
    <property type="term" value="F:carboxylic ester hydrolase activity"/>
    <property type="evidence" value="ECO:0007669"/>
    <property type="project" value="TreeGrafter"/>
</dbReference>
<dbReference type="InterPro" id="IPR053145">
    <property type="entry name" value="AB_hydrolase_Est10"/>
</dbReference>
<dbReference type="Gene3D" id="3.40.50.1820">
    <property type="entry name" value="alpha/beta hydrolase"/>
    <property type="match status" value="1"/>
</dbReference>
<comment type="caution">
    <text evidence="2">The sequence shown here is derived from an EMBL/GenBank/DDBJ whole genome shotgun (WGS) entry which is preliminary data.</text>
</comment>
<keyword evidence="2" id="KW-0378">Hydrolase</keyword>
<evidence type="ECO:0000259" key="1">
    <source>
        <dbReference type="Pfam" id="PF12146"/>
    </source>
</evidence>
<gene>
    <name evidence="2" type="ORF">GPY61_03030</name>
</gene>
<evidence type="ECO:0000313" key="3">
    <source>
        <dbReference type="Proteomes" id="UP000443353"/>
    </source>
</evidence>
<dbReference type="EMBL" id="WSES01000001">
    <property type="protein sequence ID" value="MVW58898.1"/>
    <property type="molecule type" value="Genomic_DNA"/>
</dbReference>
<protein>
    <submittedName>
        <fullName evidence="2">Hydrolase 1, exosortase A system-associated</fullName>
    </submittedName>
</protein>
<accession>A0A7X3FVR3</accession>
<reference evidence="2 3" key="1">
    <citation type="submission" date="2019-12" db="EMBL/GenBank/DDBJ databases">
        <authorList>
            <person name="Li C."/>
            <person name="Zhao J."/>
        </authorList>
    </citation>
    <scope>NUCLEOTIDE SEQUENCE [LARGE SCALE GENOMIC DNA]</scope>
    <source>
        <strain evidence="2 3">NEAU-DD11</strain>
    </source>
</reference>